<comment type="caution">
    <text evidence="5">The sequence shown here is derived from an EMBL/GenBank/DDBJ whole genome shotgun (WGS) entry which is preliminary data.</text>
</comment>
<proteinExistence type="inferred from homology"/>
<gene>
    <name evidence="5" type="ORF">QTP70_000377</name>
</gene>
<evidence type="ECO:0000256" key="2">
    <source>
        <dbReference type="ARBA" id="ARBA00022741"/>
    </source>
</evidence>
<accession>A0AAE0UIW6</accession>
<dbReference type="Gene3D" id="3.40.50.300">
    <property type="entry name" value="P-loop containing nucleotide triphosphate hydrolases"/>
    <property type="match status" value="1"/>
</dbReference>
<evidence type="ECO:0000256" key="1">
    <source>
        <dbReference type="ARBA" id="ARBA00008535"/>
    </source>
</evidence>
<feature type="domain" description="AIG1-type G" evidence="4">
    <location>
        <begin position="213"/>
        <end position="413"/>
    </location>
</feature>
<dbReference type="SUPFAM" id="SSF52540">
    <property type="entry name" value="P-loop containing nucleoside triphosphate hydrolases"/>
    <property type="match status" value="1"/>
</dbReference>
<dbReference type="InterPro" id="IPR027417">
    <property type="entry name" value="P-loop_NTPase"/>
</dbReference>
<dbReference type="PANTHER" id="PTHR10903:SF188">
    <property type="entry name" value="GTPASE IMAP FAMILY MEMBER 2-LIKE-RELATED"/>
    <property type="match status" value="1"/>
</dbReference>
<protein>
    <recommendedName>
        <fullName evidence="4">AIG1-type G domain-containing protein</fullName>
    </recommendedName>
</protein>
<organism evidence="5 6">
    <name type="scientific">Hemibagrus guttatus</name>
    <dbReference type="NCBI Taxonomy" id="175788"/>
    <lineage>
        <taxon>Eukaryota</taxon>
        <taxon>Metazoa</taxon>
        <taxon>Chordata</taxon>
        <taxon>Craniata</taxon>
        <taxon>Vertebrata</taxon>
        <taxon>Euteleostomi</taxon>
        <taxon>Actinopterygii</taxon>
        <taxon>Neopterygii</taxon>
        <taxon>Teleostei</taxon>
        <taxon>Ostariophysi</taxon>
        <taxon>Siluriformes</taxon>
        <taxon>Bagridae</taxon>
        <taxon>Hemibagrus</taxon>
    </lineage>
</organism>
<dbReference type="FunFam" id="3.40.50.300:FF:002274">
    <property type="entry name" value="Si:dkeyp-69e1.8"/>
    <property type="match status" value="1"/>
</dbReference>
<dbReference type="Proteomes" id="UP001274896">
    <property type="component" value="Unassembled WGS sequence"/>
</dbReference>
<dbReference type="InterPro" id="IPR045058">
    <property type="entry name" value="GIMA/IAN/Toc"/>
</dbReference>
<keyword evidence="3" id="KW-0342">GTP-binding</keyword>
<comment type="similarity">
    <text evidence="1">Belongs to the TRAFAC class TrmE-Era-EngA-EngB-Septin-like GTPase superfamily. AIG1/Toc34/Toc159-like paraseptin GTPase family. IAN subfamily.</text>
</comment>
<dbReference type="EMBL" id="JAUCMX010000028">
    <property type="protein sequence ID" value="KAK3507780.1"/>
    <property type="molecule type" value="Genomic_DNA"/>
</dbReference>
<dbReference type="GO" id="GO:0005525">
    <property type="term" value="F:GTP binding"/>
    <property type="evidence" value="ECO:0007669"/>
    <property type="project" value="UniProtKB-KW"/>
</dbReference>
<evidence type="ECO:0000313" key="5">
    <source>
        <dbReference type="EMBL" id="KAK3507780.1"/>
    </source>
</evidence>
<dbReference type="AlphaFoldDB" id="A0AAE0UIW6"/>
<dbReference type="InterPro" id="IPR006703">
    <property type="entry name" value="G_AIG1"/>
</dbReference>
<name>A0AAE0UIW6_9TELE</name>
<dbReference type="Pfam" id="PF04548">
    <property type="entry name" value="AIG1"/>
    <property type="match status" value="1"/>
</dbReference>
<evidence type="ECO:0000259" key="4">
    <source>
        <dbReference type="PROSITE" id="PS51720"/>
    </source>
</evidence>
<reference evidence="5" key="1">
    <citation type="submission" date="2023-06" db="EMBL/GenBank/DDBJ databases">
        <title>Male Hemibagrus guttatus genome.</title>
        <authorList>
            <person name="Bian C."/>
        </authorList>
    </citation>
    <scope>NUCLEOTIDE SEQUENCE</scope>
    <source>
        <strain evidence="5">Male_cb2023</strain>
        <tissue evidence="5">Muscle</tissue>
    </source>
</reference>
<keyword evidence="6" id="KW-1185">Reference proteome</keyword>
<evidence type="ECO:0000313" key="6">
    <source>
        <dbReference type="Proteomes" id="UP001274896"/>
    </source>
</evidence>
<dbReference type="PROSITE" id="PS51720">
    <property type="entry name" value="G_AIG1"/>
    <property type="match status" value="1"/>
</dbReference>
<dbReference type="PANTHER" id="PTHR10903">
    <property type="entry name" value="GTPASE, IMAP FAMILY MEMBER-RELATED"/>
    <property type="match status" value="1"/>
</dbReference>
<keyword evidence="2" id="KW-0547">Nucleotide-binding</keyword>
<sequence length="509" mass="55061">MKCSRAGRGMDSGEEHGSVDDRTLLITQCRSELLSCVTQCRSELLSCVTQCRSELLSCLPSVDQSCCPVLPSVDQSCCPVLPSVDQSCCPVLPSVDQSCCPVLPSVDQSCCPVLPSVDQSCCPVTQLPSVDQSCCPVLPSVDQSCCPVLPSVDQSCCPVLPSVDQSCCPVLPSVDQSCCPVTQCKSELLSCVTQCRSELLSCVYRTECNSVCAVTLRIVLLGQTGSGKSSTGNTILGTSVFQSDISPLSITQQCVRGCGEAEGRSLQVIDTPGFFHTCMSSEEVCAEVARGMVDLSAPGPHALLLVVKPGKVTAEERMTLEWIGTALGSAALKHTILVLTHADQLHDKPAESFLQESKELWEFLQFCKGRIHTLDNTRHKDRAQVSELVEKIEAVVEKNEGNWYVCERRMLDEKEPKRERGEEDKEKRKRAEREFWCELVTAMGKGALESSGVLDKGKGKGKKSKVVQRAAALASTPLSVTSAAKMVGGAMREGSKVLYKHRKTLLQMS</sequence>
<evidence type="ECO:0000256" key="3">
    <source>
        <dbReference type="ARBA" id="ARBA00023134"/>
    </source>
</evidence>